<dbReference type="Gene3D" id="1.10.10.10">
    <property type="entry name" value="Winged helix-like DNA-binding domain superfamily/Winged helix DNA-binding domain"/>
    <property type="match status" value="1"/>
</dbReference>
<evidence type="ECO:0000313" key="8">
    <source>
        <dbReference type="EMBL" id="MFD2159371.1"/>
    </source>
</evidence>
<protein>
    <submittedName>
        <fullName evidence="8">RNA polymerase sigma factor</fullName>
    </submittedName>
</protein>
<evidence type="ECO:0000256" key="3">
    <source>
        <dbReference type="ARBA" id="ARBA00023082"/>
    </source>
</evidence>
<gene>
    <name evidence="8" type="ORF">ACFSW8_10710</name>
</gene>
<evidence type="ECO:0000256" key="5">
    <source>
        <dbReference type="ARBA" id="ARBA00023163"/>
    </source>
</evidence>
<dbReference type="Pfam" id="PF08281">
    <property type="entry name" value="Sigma70_r4_2"/>
    <property type="match status" value="1"/>
</dbReference>
<evidence type="ECO:0000259" key="7">
    <source>
        <dbReference type="Pfam" id="PF08281"/>
    </source>
</evidence>
<dbReference type="Pfam" id="PF04542">
    <property type="entry name" value="Sigma70_r2"/>
    <property type="match status" value="1"/>
</dbReference>
<dbReference type="Gene3D" id="1.10.1740.10">
    <property type="match status" value="1"/>
</dbReference>
<evidence type="ECO:0000256" key="2">
    <source>
        <dbReference type="ARBA" id="ARBA00023015"/>
    </source>
</evidence>
<dbReference type="PANTHER" id="PTHR43133:SF8">
    <property type="entry name" value="RNA POLYMERASE SIGMA FACTOR HI_1459-RELATED"/>
    <property type="match status" value="1"/>
</dbReference>
<evidence type="ECO:0000256" key="1">
    <source>
        <dbReference type="ARBA" id="ARBA00010641"/>
    </source>
</evidence>
<evidence type="ECO:0000259" key="6">
    <source>
        <dbReference type="Pfam" id="PF04542"/>
    </source>
</evidence>
<keyword evidence="3" id="KW-0731">Sigma factor</keyword>
<evidence type="ECO:0000256" key="4">
    <source>
        <dbReference type="ARBA" id="ARBA00023125"/>
    </source>
</evidence>
<sequence length="184" mass="21227">MTEPVPMKLMGNPKQATRSAAEHSLEECFRDEESPLLRYAYALVRRREVAEELVQEAFMRAHQHWGQMEQPRAWLYRAVRNLALNYLRKHRRESIGDEEAGESNDERPDRCTDKLETAAKLRALMSEMSESDQELIRLKYEEELSYAGIAEKLEIGVGNVGYRLHHILKSLGEGLKRVGVEGTE</sequence>
<keyword evidence="5" id="KW-0804">Transcription</keyword>
<dbReference type="RefSeq" id="WP_377178204.1">
    <property type="nucleotide sequence ID" value="NZ_JBHUJB010000044.1"/>
</dbReference>
<accession>A0ABW4ZBN2</accession>
<comment type="similarity">
    <text evidence="1">Belongs to the sigma-70 factor family. ECF subfamily.</text>
</comment>
<keyword evidence="2" id="KW-0805">Transcription regulation</keyword>
<dbReference type="EMBL" id="JBHUJB010000044">
    <property type="protein sequence ID" value="MFD2159371.1"/>
    <property type="molecule type" value="Genomic_DNA"/>
</dbReference>
<keyword evidence="9" id="KW-1185">Reference proteome</keyword>
<evidence type="ECO:0000313" key="9">
    <source>
        <dbReference type="Proteomes" id="UP001597389"/>
    </source>
</evidence>
<dbReference type="InterPro" id="IPR013249">
    <property type="entry name" value="RNA_pol_sigma70_r4_t2"/>
</dbReference>
<dbReference type="InterPro" id="IPR013324">
    <property type="entry name" value="RNA_pol_sigma_r3/r4-like"/>
</dbReference>
<comment type="caution">
    <text evidence="8">The sequence shown here is derived from an EMBL/GenBank/DDBJ whole genome shotgun (WGS) entry which is preliminary data.</text>
</comment>
<proteinExistence type="inferred from homology"/>
<dbReference type="InterPro" id="IPR013325">
    <property type="entry name" value="RNA_pol_sigma_r2"/>
</dbReference>
<dbReference type="InterPro" id="IPR039425">
    <property type="entry name" value="RNA_pol_sigma-70-like"/>
</dbReference>
<name>A0ABW4ZBN2_9BACT</name>
<feature type="domain" description="RNA polymerase sigma-70 region 2" evidence="6">
    <location>
        <begin position="30"/>
        <end position="92"/>
    </location>
</feature>
<dbReference type="InterPro" id="IPR036388">
    <property type="entry name" value="WH-like_DNA-bd_sf"/>
</dbReference>
<dbReference type="PANTHER" id="PTHR43133">
    <property type="entry name" value="RNA POLYMERASE ECF-TYPE SIGMA FACTO"/>
    <property type="match status" value="1"/>
</dbReference>
<reference evidence="9" key="1">
    <citation type="journal article" date="2019" name="Int. J. Syst. Evol. Microbiol.">
        <title>The Global Catalogue of Microorganisms (GCM) 10K type strain sequencing project: providing services to taxonomists for standard genome sequencing and annotation.</title>
        <authorList>
            <consortium name="The Broad Institute Genomics Platform"/>
            <consortium name="The Broad Institute Genome Sequencing Center for Infectious Disease"/>
            <person name="Wu L."/>
            <person name="Ma J."/>
        </authorList>
    </citation>
    <scope>NUCLEOTIDE SEQUENCE [LARGE SCALE GENOMIC DNA]</scope>
    <source>
        <strain evidence="9">CCUG 57942</strain>
    </source>
</reference>
<dbReference type="NCBIfam" id="TIGR02937">
    <property type="entry name" value="sigma70-ECF"/>
    <property type="match status" value="1"/>
</dbReference>
<organism evidence="8 9">
    <name type="scientific">Rubritalea tangerina</name>
    <dbReference type="NCBI Taxonomy" id="430798"/>
    <lineage>
        <taxon>Bacteria</taxon>
        <taxon>Pseudomonadati</taxon>
        <taxon>Verrucomicrobiota</taxon>
        <taxon>Verrucomicrobiia</taxon>
        <taxon>Verrucomicrobiales</taxon>
        <taxon>Rubritaleaceae</taxon>
        <taxon>Rubritalea</taxon>
    </lineage>
</organism>
<dbReference type="SUPFAM" id="SSF88946">
    <property type="entry name" value="Sigma2 domain of RNA polymerase sigma factors"/>
    <property type="match status" value="1"/>
</dbReference>
<feature type="domain" description="RNA polymerase sigma factor 70 region 4 type 2" evidence="7">
    <location>
        <begin position="120"/>
        <end position="171"/>
    </location>
</feature>
<keyword evidence="4" id="KW-0238">DNA-binding</keyword>
<dbReference type="SUPFAM" id="SSF88659">
    <property type="entry name" value="Sigma3 and sigma4 domains of RNA polymerase sigma factors"/>
    <property type="match status" value="1"/>
</dbReference>
<dbReference type="Proteomes" id="UP001597389">
    <property type="component" value="Unassembled WGS sequence"/>
</dbReference>
<dbReference type="InterPro" id="IPR007627">
    <property type="entry name" value="RNA_pol_sigma70_r2"/>
</dbReference>
<dbReference type="InterPro" id="IPR014284">
    <property type="entry name" value="RNA_pol_sigma-70_dom"/>
</dbReference>